<accession>A0A329SPW3</accession>
<sequence length="82" mass="8839">MALEQALISGHVRMETATETVARRVAILGDAGPWWAYSQDASAPGAVSAAVGTLSLQVMQDAQVICYSTFFEYSTGFIACYW</sequence>
<evidence type="ECO:0000313" key="2">
    <source>
        <dbReference type="EMBL" id="KAG2938775.1"/>
    </source>
</evidence>
<proteinExistence type="predicted"/>
<dbReference type="EMBL" id="MJFZ01000076">
    <property type="protein sequence ID" value="RAW39013.1"/>
    <property type="molecule type" value="Genomic_DNA"/>
</dbReference>
<evidence type="ECO:0000313" key="5">
    <source>
        <dbReference type="EMBL" id="KAG3227241.1"/>
    </source>
</evidence>
<keyword evidence="7" id="KW-1185">Reference proteome</keyword>
<dbReference type="EMBL" id="RCMG01000060">
    <property type="protein sequence ID" value="KAG2865354.1"/>
    <property type="molecule type" value="Genomic_DNA"/>
</dbReference>
<dbReference type="EMBL" id="RCMI01000060">
    <property type="protein sequence ID" value="KAG2938775.1"/>
    <property type="molecule type" value="Genomic_DNA"/>
</dbReference>
<protein>
    <submittedName>
        <fullName evidence="6">Uncharacterized protein</fullName>
    </submittedName>
</protein>
<reference evidence="6 7" key="1">
    <citation type="submission" date="2018-01" db="EMBL/GenBank/DDBJ databases">
        <title>Draft genome of the strawberry crown rot pathogen Phytophthora cactorum.</title>
        <authorList>
            <person name="Armitage A.D."/>
            <person name="Lysoe E."/>
            <person name="Nellist C.F."/>
            <person name="Harrison R.J."/>
            <person name="Brurberg M.B."/>
        </authorList>
    </citation>
    <scope>NUCLEOTIDE SEQUENCE [LARGE SCALE GENOMIC DNA]</scope>
    <source>
        <strain evidence="6 7">10300</strain>
    </source>
</reference>
<evidence type="ECO:0000313" key="6">
    <source>
        <dbReference type="EMBL" id="RAW39013.1"/>
    </source>
</evidence>
<gene>
    <name evidence="6" type="ORF">PC110_g4766</name>
    <name evidence="1" type="ORF">PC113_g3787</name>
    <name evidence="2" type="ORF">PC115_g3559</name>
    <name evidence="3" type="ORF">PC117_g3888</name>
    <name evidence="4" type="ORF">PC118_g13001</name>
    <name evidence="5" type="ORF">PC129_g2214</name>
</gene>
<evidence type="ECO:0000313" key="7">
    <source>
        <dbReference type="Proteomes" id="UP000251314"/>
    </source>
</evidence>
<dbReference type="Proteomes" id="UP000697107">
    <property type="component" value="Unassembled WGS sequence"/>
</dbReference>
<dbReference type="Proteomes" id="UP000735874">
    <property type="component" value="Unassembled WGS sequence"/>
</dbReference>
<dbReference type="VEuPathDB" id="FungiDB:PC110_g4766"/>
<dbReference type="EMBL" id="RCML01000433">
    <property type="protein sequence ID" value="KAG2977204.1"/>
    <property type="molecule type" value="Genomic_DNA"/>
</dbReference>
<dbReference type="EMBL" id="RCMK01000058">
    <property type="protein sequence ID" value="KAG2951072.1"/>
    <property type="molecule type" value="Genomic_DNA"/>
</dbReference>
<evidence type="ECO:0000313" key="1">
    <source>
        <dbReference type="EMBL" id="KAG2865354.1"/>
    </source>
</evidence>
<evidence type="ECO:0000313" key="3">
    <source>
        <dbReference type="EMBL" id="KAG2951072.1"/>
    </source>
</evidence>
<dbReference type="EMBL" id="RCMV01000039">
    <property type="protein sequence ID" value="KAG3227241.1"/>
    <property type="molecule type" value="Genomic_DNA"/>
</dbReference>
<comment type="caution">
    <text evidence="6">The sequence shown here is derived from an EMBL/GenBank/DDBJ whole genome shotgun (WGS) entry which is preliminary data.</text>
</comment>
<dbReference type="Proteomes" id="UP000774804">
    <property type="component" value="Unassembled WGS sequence"/>
</dbReference>
<dbReference type="Proteomes" id="UP000251314">
    <property type="component" value="Unassembled WGS sequence"/>
</dbReference>
<dbReference type="AlphaFoldDB" id="A0A329SPW3"/>
<dbReference type="OrthoDB" id="10347955at2759"/>
<dbReference type="Proteomes" id="UP000760860">
    <property type="component" value="Unassembled WGS sequence"/>
</dbReference>
<dbReference type="Proteomes" id="UP000736787">
    <property type="component" value="Unassembled WGS sequence"/>
</dbReference>
<organism evidence="6 7">
    <name type="scientific">Phytophthora cactorum</name>
    <dbReference type="NCBI Taxonomy" id="29920"/>
    <lineage>
        <taxon>Eukaryota</taxon>
        <taxon>Sar</taxon>
        <taxon>Stramenopiles</taxon>
        <taxon>Oomycota</taxon>
        <taxon>Peronosporomycetes</taxon>
        <taxon>Peronosporales</taxon>
        <taxon>Peronosporaceae</taxon>
        <taxon>Phytophthora</taxon>
    </lineage>
</organism>
<evidence type="ECO:0000313" key="4">
    <source>
        <dbReference type="EMBL" id="KAG2977204.1"/>
    </source>
</evidence>
<name>A0A329SPW3_9STRA</name>
<reference evidence="5" key="2">
    <citation type="submission" date="2018-05" db="EMBL/GenBank/DDBJ databases">
        <title>Effector identification in a new, highly contiguous assembly of the strawberry crown rot pathogen Phytophthora cactorum.</title>
        <authorList>
            <person name="Armitage A.D."/>
            <person name="Nellist C.F."/>
            <person name="Bates H."/>
            <person name="Vickerstaff R.J."/>
            <person name="Harrison R.J."/>
        </authorList>
    </citation>
    <scope>NUCLEOTIDE SEQUENCE</scope>
    <source>
        <strain evidence="1">15-7</strain>
        <strain evidence="2">4032</strain>
        <strain evidence="3">4040</strain>
        <strain evidence="4">P415</strain>
        <strain evidence="5">P421</strain>
    </source>
</reference>